<dbReference type="InterPro" id="IPR043502">
    <property type="entry name" value="DNA/RNA_pol_sf"/>
</dbReference>
<protein>
    <submittedName>
        <fullName evidence="3">Uncharacterized protein K02A2.6-like</fullName>
    </submittedName>
</protein>
<organism evidence="2 3">
    <name type="scientific">Temnothorax curvispinosus</name>
    <dbReference type="NCBI Taxonomy" id="300111"/>
    <lineage>
        <taxon>Eukaryota</taxon>
        <taxon>Metazoa</taxon>
        <taxon>Ecdysozoa</taxon>
        <taxon>Arthropoda</taxon>
        <taxon>Hexapoda</taxon>
        <taxon>Insecta</taxon>
        <taxon>Pterygota</taxon>
        <taxon>Neoptera</taxon>
        <taxon>Endopterygota</taxon>
        <taxon>Hymenoptera</taxon>
        <taxon>Apocrita</taxon>
        <taxon>Aculeata</taxon>
        <taxon>Formicoidea</taxon>
        <taxon>Formicidae</taxon>
        <taxon>Myrmicinae</taxon>
        <taxon>Temnothorax</taxon>
    </lineage>
</organism>
<dbReference type="AlphaFoldDB" id="A0A6J1RKI9"/>
<dbReference type="PANTHER" id="PTHR37984">
    <property type="entry name" value="PROTEIN CBG26694"/>
    <property type="match status" value="1"/>
</dbReference>
<name>A0A6J1RKI9_9HYME</name>
<dbReference type="GO" id="GO:0071897">
    <property type="term" value="P:DNA biosynthetic process"/>
    <property type="evidence" value="ECO:0007669"/>
    <property type="project" value="UniProtKB-ARBA"/>
</dbReference>
<dbReference type="SUPFAM" id="SSF56672">
    <property type="entry name" value="DNA/RNA polymerases"/>
    <property type="match status" value="1"/>
</dbReference>
<dbReference type="InterPro" id="IPR043128">
    <property type="entry name" value="Rev_trsase/Diguanyl_cyclase"/>
</dbReference>
<feature type="domain" description="Reverse transcriptase" evidence="1">
    <location>
        <begin position="33"/>
        <end position="174"/>
    </location>
</feature>
<accession>A0A6J1RKI9</accession>
<dbReference type="Proteomes" id="UP000504618">
    <property type="component" value="Unplaced"/>
</dbReference>
<dbReference type="PANTHER" id="PTHR37984:SF5">
    <property type="entry name" value="PROTEIN NYNRIN-LIKE"/>
    <property type="match status" value="1"/>
</dbReference>
<evidence type="ECO:0000313" key="3">
    <source>
        <dbReference type="RefSeq" id="XP_024893206.1"/>
    </source>
</evidence>
<dbReference type="Pfam" id="PF00078">
    <property type="entry name" value="RVT_1"/>
    <property type="match status" value="1"/>
</dbReference>
<evidence type="ECO:0000313" key="2">
    <source>
        <dbReference type="Proteomes" id="UP000504618"/>
    </source>
</evidence>
<evidence type="ECO:0000259" key="1">
    <source>
        <dbReference type="Pfam" id="PF00078"/>
    </source>
</evidence>
<proteinExistence type="predicted"/>
<dbReference type="Gene3D" id="3.10.10.10">
    <property type="entry name" value="HIV Type 1 Reverse Transcriptase, subunit A, domain 1"/>
    <property type="match status" value="1"/>
</dbReference>
<dbReference type="InterPro" id="IPR050951">
    <property type="entry name" value="Retrovirus_Pol_polyprotein"/>
</dbReference>
<dbReference type="CDD" id="cd01647">
    <property type="entry name" value="RT_LTR"/>
    <property type="match status" value="1"/>
</dbReference>
<reference evidence="3" key="1">
    <citation type="submission" date="2025-08" db="UniProtKB">
        <authorList>
            <consortium name="RefSeq"/>
        </authorList>
    </citation>
    <scope>IDENTIFICATION</scope>
    <source>
        <tissue evidence="3">Whole body</tissue>
    </source>
</reference>
<dbReference type="RefSeq" id="XP_024893206.1">
    <property type="nucleotide sequence ID" value="XM_025037438.1"/>
</dbReference>
<dbReference type="OrthoDB" id="7553913at2759"/>
<dbReference type="GeneID" id="112468317"/>
<gene>
    <name evidence="3" type="primary">LOC112468317</name>
</gene>
<sequence>MEEPLERKLQRLIKLGIIERVESSKWATPIVIVRKPNGEIRLCADYSTGVNCLLVDNRHPLPNVESATAKLNGNAFFSVLDLSDAFFQLEIAEDHREITTIITPFGLFRYTRVPFGLKTASAEFQEAMDNTLAGLDGVDAYLDDVIVRGSNRREHDLRFRKTLQRLEERGWKLRLDTNHTNHKR</sequence>
<dbReference type="InterPro" id="IPR000477">
    <property type="entry name" value="RT_dom"/>
</dbReference>
<keyword evidence="2" id="KW-1185">Reference proteome</keyword>
<dbReference type="Gene3D" id="3.30.70.270">
    <property type="match status" value="1"/>
</dbReference>